<evidence type="ECO:0000313" key="2">
    <source>
        <dbReference type="Proteomes" id="UP001145072"/>
    </source>
</evidence>
<name>A0A9X3WQ98_9BACI</name>
<sequence length="44" mass="5427">MDYLSYNQLKDAYEQAVRLNLDEEFISLLEQEIDRRNLQLHRDQ</sequence>
<dbReference type="Proteomes" id="UP001145072">
    <property type="component" value="Unassembled WGS sequence"/>
</dbReference>
<protein>
    <submittedName>
        <fullName evidence="1">Sporulation histidine kinase inhibitor Sda</fullName>
    </submittedName>
</protein>
<dbReference type="Gene3D" id="1.10.287.1100">
    <property type="entry name" value="Sporulation inhibitor A"/>
    <property type="match status" value="1"/>
</dbReference>
<dbReference type="InterPro" id="IPR036916">
    <property type="entry name" value="Sda_sf"/>
</dbReference>
<dbReference type="InterPro" id="IPR015064">
    <property type="entry name" value="Sda"/>
</dbReference>
<gene>
    <name evidence="1" type="ORF">NC661_18275</name>
</gene>
<proteinExistence type="predicted"/>
<keyword evidence="2" id="KW-1185">Reference proteome</keyword>
<accession>A0A9X3WQ98</accession>
<organism evidence="1 2">
    <name type="scientific">Aquibacillus koreensis</name>
    <dbReference type="NCBI Taxonomy" id="279446"/>
    <lineage>
        <taxon>Bacteria</taxon>
        <taxon>Bacillati</taxon>
        <taxon>Bacillota</taxon>
        <taxon>Bacilli</taxon>
        <taxon>Bacillales</taxon>
        <taxon>Bacillaceae</taxon>
        <taxon>Aquibacillus</taxon>
    </lineage>
</organism>
<evidence type="ECO:0000313" key="1">
    <source>
        <dbReference type="EMBL" id="MDC3422301.1"/>
    </source>
</evidence>
<dbReference type="SUPFAM" id="SSF100985">
    <property type="entry name" value="Sporulation inhibitor Sda"/>
    <property type="match status" value="1"/>
</dbReference>
<dbReference type="EMBL" id="JAMQJZ010000018">
    <property type="protein sequence ID" value="MDC3422301.1"/>
    <property type="molecule type" value="Genomic_DNA"/>
</dbReference>
<comment type="caution">
    <text evidence="1">The sequence shown here is derived from an EMBL/GenBank/DDBJ whole genome shotgun (WGS) entry which is preliminary data.</text>
</comment>
<reference evidence="1" key="1">
    <citation type="submission" date="2022-06" db="EMBL/GenBank/DDBJ databases">
        <title>Aquibacillus sp. a new bacterium isolated from soil saline samples.</title>
        <authorList>
            <person name="Galisteo C."/>
            <person name="De La Haba R."/>
            <person name="Sanchez-Porro C."/>
            <person name="Ventosa A."/>
        </authorList>
    </citation>
    <scope>NUCLEOTIDE SEQUENCE</scope>
    <source>
        <strain evidence="1">JCM 12387</strain>
    </source>
</reference>
<dbReference type="Pfam" id="PF08970">
    <property type="entry name" value="Sda"/>
    <property type="match status" value="1"/>
</dbReference>
<dbReference type="AlphaFoldDB" id="A0A9X3WQ98"/>
<dbReference type="RefSeq" id="WP_259868173.1">
    <property type="nucleotide sequence ID" value="NZ_JAMQJZ010000018.1"/>
</dbReference>